<accession>A0A411B8P3</accession>
<reference evidence="1 2" key="1">
    <citation type="submission" date="2018-08" db="EMBL/GenBank/DDBJ databases">
        <title>Asswx_1, Complete genome sequences of 3 novel enterobacteria, Pakpunavirus like phages.</title>
        <authorList>
            <person name="Yuan S."/>
            <person name="Ma Y."/>
            <person name="Liu Q."/>
        </authorList>
    </citation>
    <scope>NUCLEOTIDE SEQUENCE [LARGE SCALE GENOMIC DNA]</scope>
</reference>
<gene>
    <name evidence="1" type="ORF">ASswx1_348</name>
</gene>
<name>A0A411B8P3_9CAUD</name>
<evidence type="ECO:0000313" key="2">
    <source>
        <dbReference type="Proteomes" id="UP000289219"/>
    </source>
</evidence>
<organism evidence="1 2">
    <name type="scientific">Aeromonas phage Asswx_1</name>
    <dbReference type="NCBI Taxonomy" id="2419739"/>
    <lineage>
        <taxon>Viruses</taxon>
        <taxon>Duplodnaviria</taxon>
        <taxon>Heunggongvirae</taxon>
        <taxon>Uroviricota</taxon>
        <taxon>Caudoviricetes</taxon>
        <taxon>Pantevenvirales</taxon>
        <taxon>Straboviridae</taxon>
        <taxon>Emmerichvirinae</taxon>
        <taxon>Ceceduovirus</taxon>
        <taxon>Ceceduovirus aszj</taxon>
    </lineage>
</organism>
<evidence type="ECO:0000313" key="1">
    <source>
        <dbReference type="EMBL" id="QAX97989.1"/>
    </source>
</evidence>
<protein>
    <submittedName>
        <fullName evidence="1">Uncharacterized protein</fullName>
    </submittedName>
</protein>
<dbReference type="Proteomes" id="UP000289219">
    <property type="component" value="Segment"/>
</dbReference>
<sequence length="149" mass="16647">MKRTINAINNVASILGFRPANGTDTGARGFSVLDGFGRVRFVSFKVMCNLAASFAYIQKTPKNIKSPFYDITFNSEGSVLIRFNNGISLFHDKEIVDRVIQTLKSVSPNLCHELQYAKKKNGHHGSYIKWSHFWGGYGVVMVSPSKNKV</sequence>
<dbReference type="EMBL" id="MH791398">
    <property type="protein sequence ID" value="QAX97989.1"/>
    <property type="molecule type" value="Genomic_DNA"/>
</dbReference>
<proteinExistence type="predicted"/>